<name>A0A371DXE3_9APHY</name>
<evidence type="ECO:0000256" key="1">
    <source>
        <dbReference type="SAM" id="MobiDB-lite"/>
    </source>
</evidence>
<dbReference type="EMBL" id="KZ857379">
    <property type="protein sequence ID" value="RDX57222.1"/>
    <property type="molecule type" value="Genomic_DNA"/>
</dbReference>
<sequence length="202" mass="22770">MHATDTRASMHVLCTPPVSVSHLVHGVPWSTSRRSCCTSTQRTLRRKRHGEEPTICILCIARHLNRSLCARRRMARPQRQKASSMSNRSLYALARPPVLVHMTIYLCRHVNIDDSASRRVAEPRRHRPPRLPPFEDSASVLHSTSQSVTAICPTDVRPPKMRRASIPTPCSLPQRSRSIRRCDRRAGNSVACLASSLEVTEQ</sequence>
<protein>
    <submittedName>
        <fullName evidence="2">Uncharacterized protein</fullName>
    </submittedName>
</protein>
<organism evidence="2 3">
    <name type="scientific">Lentinus brumalis</name>
    <dbReference type="NCBI Taxonomy" id="2498619"/>
    <lineage>
        <taxon>Eukaryota</taxon>
        <taxon>Fungi</taxon>
        <taxon>Dikarya</taxon>
        <taxon>Basidiomycota</taxon>
        <taxon>Agaricomycotina</taxon>
        <taxon>Agaricomycetes</taxon>
        <taxon>Polyporales</taxon>
        <taxon>Polyporaceae</taxon>
        <taxon>Lentinus</taxon>
    </lineage>
</organism>
<accession>A0A371DXE3</accession>
<dbReference type="Proteomes" id="UP000256964">
    <property type="component" value="Unassembled WGS sequence"/>
</dbReference>
<keyword evidence="3" id="KW-1185">Reference proteome</keyword>
<gene>
    <name evidence="2" type="ORF">OH76DRAFT_24014</name>
</gene>
<feature type="region of interest" description="Disordered" evidence="1">
    <location>
        <begin position="118"/>
        <end position="139"/>
    </location>
</feature>
<evidence type="ECO:0000313" key="2">
    <source>
        <dbReference type="EMBL" id="RDX57222.1"/>
    </source>
</evidence>
<evidence type="ECO:0000313" key="3">
    <source>
        <dbReference type="Proteomes" id="UP000256964"/>
    </source>
</evidence>
<reference evidence="2 3" key="1">
    <citation type="journal article" date="2018" name="Biotechnol. Biofuels">
        <title>Integrative visual omics of the white-rot fungus Polyporus brumalis exposes the biotechnological potential of its oxidative enzymes for delignifying raw plant biomass.</title>
        <authorList>
            <person name="Miyauchi S."/>
            <person name="Rancon A."/>
            <person name="Drula E."/>
            <person name="Hage H."/>
            <person name="Chaduli D."/>
            <person name="Favel A."/>
            <person name="Grisel S."/>
            <person name="Henrissat B."/>
            <person name="Herpoel-Gimbert I."/>
            <person name="Ruiz-Duenas F.J."/>
            <person name="Chevret D."/>
            <person name="Hainaut M."/>
            <person name="Lin J."/>
            <person name="Wang M."/>
            <person name="Pangilinan J."/>
            <person name="Lipzen A."/>
            <person name="Lesage-Meessen L."/>
            <person name="Navarro D."/>
            <person name="Riley R."/>
            <person name="Grigoriev I.V."/>
            <person name="Zhou S."/>
            <person name="Raouche S."/>
            <person name="Rosso M.N."/>
        </authorList>
    </citation>
    <scope>NUCLEOTIDE SEQUENCE [LARGE SCALE GENOMIC DNA]</scope>
    <source>
        <strain evidence="2 3">BRFM 1820</strain>
    </source>
</reference>
<dbReference type="AlphaFoldDB" id="A0A371DXE3"/>
<proteinExistence type="predicted"/>